<dbReference type="InterPro" id="IPR015590">
    <property type="entry name" value="Aldehyde_DH_dom"/>
</dbReference>
<dbReference type="OrthoDB" id="440325at2759"/>
<comment type="similarity">
    <text evidence="1 5 8">Belongs to the aldehyde dehydrogenase family.</text>
</comment>
<feature type="domain" description="Aldehyde dehydrogenase" evidence="9">
    <location>
        <begin position="25"/>
        <end position="439"/>
    </location>
</feature>
<dbReference type="Proteomes" id="UP000298493">
    <property type="component" value="Unassembled WGS sequence"/>
</dbReference>
<evidence type="ECO:0000256" key="5">
    <source>
        <dbReference type="PIRNR" id="PIRNR036492"/>
    </source>
</evidence>
<reference evidence="10 11" key="1">
    <citation type="submission" date="2019-04" db="EMBL/GenBank/DDBJ databases">
        <title>High contiguity whole genome sequence and gene annotation resource for two Venturia nashicola isolates.</title>
        <authorList>
            <person name="Prokchorchik M."/>
            <person name="Won K."/>
            <person name="Lee Y."/>
            <person name="Choi E.D."/>
            <person name="Segonzac C."/>
            <person name="Sohn K.H."/>
        </authorList>
    </citation>
    <scope>NUCLEOTIDE SEQUENCE [LARGE SCALE GENOMIC DNA]</scope>
    <source>
        <strain evidence="10 11">PRI2</strain>
    </source>
</reference>
<evidence type="ECO:0000256" key="1">
    <source>
        <dbReference type="ARBA" id="ARBA00009986"/>
    </source>
</evidence>
<keyword evidence="4" id="KW-0520">NAD</keyword>
<evidence type="ECO:0000313" key="10">
    <source>
        <dbReference type="EMBL" id="TID26810.1"/>
    </source>
</evidence>
<dbReference type="FunFam" id="3.40.605.10:FF:000004">
    <property type="entry name" value="Aldehyde dehydrogenase"/>
    <property type="match status" value="1"/>
</dbReference>
<name>A0A4Z1PDE8_9PEZI</name>
<evidence type="ECO:0000256" key="7">
    <source>
        <dbReference type="PROSITE-ProRule" id="PRU10007"/>
    </source>
</evidence>
<evidence type="ECO:0000256" key="3">
    <source>
        <dbReference type="ARBA" id="ARBA00023002"/>
    </source>
</evidence>
<sequence>MASMPPFRPTILGAIPDQCSTIRQSFLAHKTRSYEWRIQQLQKLYWGLKDNEAAIAEACKLDIGKPGFETYLTETGWCMNDIIFVTRNLKKWMEDERAEDIDFTNSFLNPKIRKDPLGAVLVIGAYNFPIQLSLGPVIGAIAAGCTVVLKPSENAPNAAAVLEMVMKKSLDQTCYKVIQGAVPETTELLAQKWDKIFYTGNEVVGTIIAKKAAETLTPVILELGGKNPAIVTKHADIRLAARRLVWAKTLNAGQVCVSQNYILIDKEVLPQFLEEMKKVFKEFYPTGARNSPDYGRIVNNRQWTRLKKMLDETKGRILIGGTMDEADRFLEPTVVQVEDQNDSLISSESFGPLIPIIAVKDLDEAIKIANEVHDTPLGVYPFGNKAETDKVLAETRSGGVSVNDGFFHASIPTLPFGGVGQSGQGAYRGRASFEAFSHRRSYTVTPGWLEMMLAIRYPPYKGKKKQYEMMSALPPGFDREGNTKRSLIWTVLTLGTGSAAKGLRRMILIAMLAYGIKLWQTKLAKL</sequence>
<dbReference type="GO" id="GO:0006081">
    <property type="term" value="P:aldehyde metabolic process"/>
    <property type="evidence" value="ECO:0007669"/>
    <property type="project" value="InterPro"/>
</dbReference>
<dbReference type="SUPFAM" id="SSF53720">
    <property type="entry name" value="ALDH-like"/>
    <property type="match status" value="1"/>
</dbReference>
<gene>
    <name evidence="10" type="ORF">E6O75_ATG01303</name>
</gene>
<dbReference type="InterPro" id="IPR029510">
    <property type="entry name" value="Ald_DH_CS_GLU"/>
</dbReference>
<dbReference type="InterPro" id="IPR016163">
    <property type="entry name" value="Ald_DH_C"/>
</dbReference>
<dbReference type="GO" id="GO:0004029">
    <property type="term" value="F:aldehyde dehydrogenase (NAD+) activity"/>
    <property type="evidence" value="ECO:0007669"/>
    <property type="project" value="TreeGrafter"/>
</dbReference>
<dbReference type="GO" id="GO:0016117">
    <property type="term" value="P:carotenoid biosynthetic process"/>
    <property type="evidence" value="ECO:0007669"/>
    <property type="project" value="UniProtKB-KW"/>
</dbReference>
<dbReference type="Pfam" id="PF00171">
    <property type="entry name" value="Aldedh"/>
    <property type="match status" value="1"/>
</dbReference>
<dbReference type="PROSITE" id="PS00687">
    <property type="entry name" value="ALDEHYDE_DEHYDR_GLU"/>
    <property type="match status" value="1"/>
</dbReference>
<evidence type="ECO:0000256" key="4">
    <source>
        <dbReference type="ARBA" id="ARBA00023027"/>
    </source>
</evidence>
<dbReference type="InterPro" id="IPR016161">
    <property type="entry name" value="Ald_DH/histidinol_DH"/>
</dbReference>
<dbReference type="PANTHER" id="PTHR43570">
    <property type="entry name" value="ALDEHYDE DEHYDROGENASE"/>
    <property type="match status" value="1"/>
</dbReference>
<comment type="caution">
    <text evidence="10">The sequence shown here is derived from an EMBL/GenBank/DDBJ whole genome shotgun (WGS) entry which is preliminary data.</text>
</comment>
<dbReference type="CDD" id="cd07135">
    <property type="entry name" value="ALDH_F14-YMR110C"/>
    <property type="match status" value="1"/>
</dbReference>
<accession>A0A4Z1PDE8</accession>
<feature type="active site" evidence="6">
    <location>
        <position position="256"/>
    </location>
</feature>
<dbReference type="GO" id="GO:0005737">
    <property type="term" value="C:cytoplasm"/>
    <property type="evidence" value="ECO:0007669"/>
    <property type="project" value="TreeGrafter"/>
</dbReference>
<dbReference type="Gene3D" id="3.40.309.10">
    <property type="entry name" value="Aldehyde Dehydrogenase, Chain A, domain 2"/>
    <property type="match status" value="1"/>
</dbReference>
<keyword evidence="11" id="KW-1185">Reference proteome</keyword>
<evidence type="ECO:0000259" key="9">
    <source>
        <dbReference type="Pfam" id="PF00171"/>
    </source>
</evidence>
<keyword evidence="3 5" id="KW-0560">Oxidoreductase</keyword>
<dbReference type="FunFam" id="3.40.309.10:FF:000025">
    <property type="entry name" value="Aldehyde dehydrogenase"/>
    <property type="match status" value="1"/>
</dbReference>
<dbReference type="PIRSF" id="PIRSF036492">
    <property type="entry name" value="ALDH"/>
    <property type="match status" value="1"/>
</dbReference>
<dbReference type="InterPro" id="IPR012394">
    <property type="entry name" value="Aldehyde_DH_NAD(P)"/>
</dbReference>
<evidence type="ECO:0000256" key="2">
    <source>
        <dbReference type="ARBA" id="ARBA00022746"/>
    </source>
</evidence>
<keyword evidence="2" id="KW-0125">Carotenoid biosynthesis</keyword>
<dbReference type="Gene3D" id="3.40.605.10">
    <property type="entry name" value="Aldehyde Dehydrogenase, Chain A, domain 1"/>
    <property type="match status" value="1"/>
</dbReference>
<organism evidence="10 11">
    <name type="scientific">Venturia nashicola</name>
    <dbReference type="NCBI Taxonomy" id="86259"/>
    <lineage>
        <taxon>Eukaryota</taxon>
        <taxon>Fungi</taxon>
        <taxon>Dikarya</taxon>
        <taxon>Ascomycota</taxon>
        <taxon>Pezizomycotina</taxon>
        <taxon>Dothideomycetes</taxon>
        <taxon>Pleosporomycetidae</taxon>
        <taxon>Venturiales</taxon>
        <taxon>Venturiaceae</taxon>
        <taxon>Venturia</taxon>
    </lineage>
</organism>
<dbReference type="EMBL" id="SNSC02000002">
    <property type="protein sequence ID" value="TID26810.1"/>
    <property type="molecule type" value="Genomic_DNA"/>
</dbReference>
<feature type="active site" evidence="6 7">
    <location>
        <position position="222"/>
    </location>
</feature>
<proteinExistence type="inferred from homology"/>
<dbReference type="PANTHER" id="PTHR43570:SF11">
    <property type="entry name" value="ALDEHYDE DEHYDROGENASE"/>
    <property type="match status" value="1"/>
</dbReference>
<evidence type="ECO:0000256" key="8">
    <source>
        <dbReference type="RuleBase" id="RU003345"/>
    </source>
</evidence>
<evidence type="ECO:0000313" key="11">
    <source>
        <dbReference type="Proteomes" id="UP000298493"/>
    </source>
</evidence>
<dbReference type="AlphaFoldDB" id="A0A4Z1PDE8"/>
<dbReference type="STRING" id="86259.A0A4Z1PDE8"/>
<evidence type="ECO:0000256" key="6">
    <source>
        <dbReference type="PIRSR" id="PIRSR036492-1"/>
    </source>
</evidence>
<protein>
    <recommendedName>
        <fullName evidence="5">Aldehyde dehydrogenase</fullName>
    </recommendedName>
</protein>
<dbReference type="InterPro" id="IPR016162">
    <property type="entry name" value="Ald_DH_N"/>
</dbReference>